<accession>A0A8T0GMC2</accession>
<keyword evidence="2" id="KW-1185">Reference proteome</keyword>
<dbReference type="EMBL" id="CM026431">
    <property type="protein sequence ID" value="KAG0560160.1"/>
    <property type="molecule type" value="Genomic_DNA"/>
</dbReference>
<proteinExistence type="predicted"/>
<reference evidence="1" key="1">
    <citation type="submission" date="2020-06" db="EMBL/GenBank/DDBJ databases">
        <title>WGS assembly of Ceratodon purpureus strain R40.</title>
        <authorList>
            <person name="Carey S.B."/>
            <person name="Jenkins J."/>
            <person name="Shu S."/>
            <person name="Lovell J.T."/>
            <person name="Sreedasyam A."/>
            <person name="Maumus F."/>
            <person name="Tiley G.P."/>
            <person name="Fernandez-Pozo N."/>
            <person name="Barry K."/>
            <person name="Chen C."/>
            <person name="Wang M."/>
            <person name="Lipzen A."/>
            <person name="Daum C."/>
            <person name="Saski C.A."/>
            <person name="Payton A.C."/>
            <person name="Mcbreen J.C."/>
            <person name="Conrad R.E."/>
            <person name="Kollar L.M."/>
            <person name="Olsson S."/>
            <person name="Huttunen S."/>
            <person name="Landis J.B."/>
            <person name="Wickett N.J."/>
            <person name="Johnson M.G."/>
            <person name="Rensing S.A."/>
            <person name="Grimwood J."/>
            <person name="Schmutz J."/>
            <person name="Mcdaniel S.F."/>
        </authorList>
    </citation>
    <scope>NUCLEOTIDE SEQUENCE</scope>
    <source>
        <strain evidence="1">R40</strain>
    </source>
</reference>
<dbReference type="Proteomes" id="UP000822688">
    <property type="component" value="Chromosome 10"/>
</dbReference>
<evidence type="ECO:0000313" key="2">
    <source>
        <dbReference type="Proteomes" id="UP000822688"/>
    </source>
</evidence>
<gene>
    <name evidence="1" type="ORF">KC19_10G158300</name>
</gene>
<dbReference type="AlphaFoldDB" id="A0A8T0GMC2"/>
<protein>
    <submittedName>
        <fullName evidence="1">Uncharacterized protein</fullName>
    </submittedName>
</protein>
<comment type="caution">
    <text evidence="1">The sequence shown here is derived from an EMBL/GenBank/DDBJ whole genome shotgun (WGS) entry which is preliminary data.</text>
</comment>
<organism evidence="1 2">
    <name type="scientific">Ceratodon purpureus</name>
    <name type="common">Fire moss</name>
    <name type="synonym">Dicranum purpureum</name>
    <dbReference type="NCBI Taxonomy" id="3225"/>
    <lineage>
        <taxon>Eukaryota</taxon>
        <taxon>Viridiplantae</taxon>
        <taxon>Streptophyta</taxon>
        <taxon>Embryophyta</taxon>
        <taxon>Bryophyta</taxon>
        <taxon>Bryophytina</taxon>
        <taxon>Bryopsida</taxon>
        <taxon>Dicranidae</taxon>
        <taxon>Pseudoditrichales</taxon>
        <taxon>Ditrichaceae</taxon>
        <taxon>Ceratodon</taxon>
    </lineage>
</organism>
<name>A0A8T0GMC2_CERPU</name>
<evidence type="ECO:0000313" key="1">
    <source>
        <dbReference type="EMBL" id="KAG0560160.1"/>
    </source>
</evidence>
<sequence length="119" mass="13357">MCRAGTTDSCLGGSFVEDLSEGPVDAFMLQVFARRTASVSNVIVIILLQHDHILSTTYAQADREICKIIFVLLEYVSTFPHIHNHSFSLVMVARKSQKMAHQNWNRSKSPVYQTAGFIL</sequence>